<dbReference type="PANTHER" id="PTHR34235:SF3">
    <property type="entry name" value="SLR1203 PROTEIN"/>
    <property type="match status" value="1"/>
</dbReference>
<dbReference type="PANTHER" id="PTHR34235">
    <property type="entry name" value="SLR1203 PROTEIN-RELATED"/>
    <property type="match status" value="1"/>
</dbReference>
<dbReference type="EMBL" id="PXOH01000005">
    <property type="protein sequence ID" value="PSF38101.1"/>
    <property type="molecule type" value="Genomic_DNA"/>
</dbReference>
<accession>A0A2T1M096</accession>
<keyword evidence="2" id="KW-1185">Reference proteome</keyword>
<sequence>MTAQIDSSIQTLYEQDYQLWLKATLEQLRQGKFSLVDWKNLIEELETMGKSDKRAIKSLLTRLFEHLLKLAYWEAERAYNSNKWKSEITTFRVQIKELLKDSPSLKPYLFEVFEECYQNAREIMARLMGCKIELFPAQSTISIEQALDNNWFPMENNQS</sequence>
<name>A0A2T1M096_9CHRO</name>
<protein>
    <submittedName>
        <fullName evidence="1">DUF29 domain-containing protein</fullName>
    </submittedName>
</protein>
<organism evidence="1 2">
    <name type="scientific">Aphanothece hegewaldii CCALA 016</name>
    <dbReference type="NCBI Taxonomy" id="2107694"/>
    <lineage>
        <taxon>Bacteria</taxon>
        <taxon>Bacillati</taxon>
        <taxon>Cyanobacteriota</taxon>
        <taxon>Cyanophyceae</taxon>
        <taxon>Oscillatoriophycideae</taxon>
        <taxon>Chroococcales</taxon>
        <taxon>Aphanothecaceae</taxon>
        <taxon>Aphanothece</taxon>
    </lineage>
</organism>
<dbReference type="Proteomes" id="UP000239001">
    <property type="component" value="Unassembled WGS sequence"/>
</dbReference>
<evidence type="ECO:0000313" key="2">
    <source>
        <dbReference type="Proteomes" id="UP000239001"/>
    </source>
</evidence>
<dbReference type="AlphaFoldDB" id="A0A2T1M096"/>
<dbReference type="OrthoDB" id="5769308at2"/>
<reference evidence="1 2" key="1">
    <citation type="submission" date="2018-03" db="EMBL/GenBank/DDBJ databases">
        <title>The ancient ancestry and fast evolution of plastids.</title>
        <authorList>
            <person name="Moore K.R."/>
            <person name="Magnabosco C."/>
            <person name="Momper L."/>
            <person name="Gold D.A."/>
            <person name="Bosak T."/>
            <person name="Fournier G.P."/>
        </authorList>
    </citation>
    <scope>NUCLEOTIDE SEQUENCE [LARGE SCALE GENOMIC DNA]</scope>
    <source>
        <strain evidence="1 2">CCALA 016</strain>
    </source>
</reference>
<gene>
    <name evidence="1" type="ORF">C7H19_06420</name>
</gene>
<comment type="caution">
    <text evidence="1">The sequence shown here is derived from an EMBL/GenBank/DDBJ whole genome shotgun (WGS) entry which is preliminary data.</text>
</comment>
<dbReference type="Pfam" id="PF01724">
    <property type="entry name" value="DUF29"/>
    <property type="match status" value="1"/>
</dbReference>
<reference evidence="1 2" key="2">
    <citation type="submission" date="2018-03" db="EMBL/GenBank/DDBJ databases">
        <authorList>
            <person name="Keele B.F."/>
        </authorList>
    </citation>
    <scope>NUCLEOTIDE SEQUENCE [LARGE SCALE GENOMIC DNA]</scope>
    <source>
        <strain evidence="1 2">CCALA 016</strain>
    </source>
</reference>
<dbReference type="Gene3D" id="1.20.1220.20">
    <property type="entry name" value="Uncharcterised protein PF01724"/>
    <property type="match status" value="1"/>
</dbReference>
<dbReference type="RefSeq" id="WP_106456066.1">
    <property type="nucleotide sequence ID" value="NZ_PXOH01000005.1"/>
</dbReference>
<dbReference type="InterPro" id="IPR002636">
    <property type="entry name" value="DUF29"/>
</dbReference>
<evidence type="ECO:0000313" key="1">
    <source>
        <dbReference type="EMBL" id="PSF38101.1"/>
    </source>
</evidence>
<proteinExistence type="predicted"/>